<comment type="caution">
    <text evidence="7">The sequence shown here is derived from an EMBL/GenBank/DDBJ whole genome shotgun (WGS) entry which is preliminary data.</text>
</comment>
<evidence type="ECO:0000256" key="3">
    <source>
        <dbReference type="ARBA" id="ARBA00023242"/>
    </source>
</evidence>
<dbReference type="InterPro" id="IPR006958">
    <property type="entry name" value="Mak16"/>
</dbReference>
<dbReference type="GO" id="GO:0000460">
    <property type="term" value="P:maturation of 5.8S rRNA"/>
    <property type="evidence" value="ECO:0007669"/>
    <property type="project" value="TreeGrafter"/>
</dbReference>
<evidence type="ECO:0000256" key="2">
    <source>
        <dbReference type="ARBA" id="ARBA00005514"/>
    </source>
</evidence>
<dbReference type="PANTHER" id="PTHR23405:SF4">
    <property type="entry name" value="PROTEIN MAK16 HOMOLOG"/>
    <property type="match status" value="1"/>
</dbReference>
<proteinExistence type="inferred from homology"/>
<protein>
    <recommendedName>
        <fullName evidence="4">Protein MAK16 homolog</fullName>
    </recommendedName>
</protein>
<dbReference type="Pfam" id="PF01778">
    <property type="entry name" value="Ribosomal_L28e"/>
    <property type="match status" value="1"/>
</dbReference>
<feature type="domain" description="Ribosomal eL28/Mak16" evidence="6">
    <location>
        <begin position="6"/>
        <end position="117"/>
    </location>
</feature>
<dbReference type="GO" id="GO:0005730">
    <property type="term" value="C:nucleolus"/>
    <property type="evidence" value="ECO:0007669"/>
    <property type="project" value="UniProtKB-UniRule"/>
</dbReference>
<evidence type="ECO:0000313" key="7">
    <source>
        <dbReference type="EMBL" id="KAB7505367.1"/>
    </source>
</evidence>
<dbReference type="InterPro" id="IPR029004">
    <property type="entry name" value="Ribosomal_eL28/Mak16"/>
</dbReference>
<dbReference type="PIRSF" id="PIRSF003352">
    <property type="entry name" value="MAK16"/>
    <property type="match status" value="1"/>
</dbReference>
<accession>A0A5N5TGK0</accession>
<gene>
    <name evidence="7" type="primary">mak16-a</name>
    <name evidence="7" type="ORF">Anas_07898</name>
</gene>
<dbReference type="GO" id="GO:0030687">
    <property type="term" value="C:preribosome, large subunit precursor"/>
    <property type="evidence" value="ECO:0007669"/>
    <property type="project" value="TreeGrafter"/>
</dbReference>
<dbReference type="GO" id="GO:0000470">
    <property type="term" value="P:maturation of LSU-rRNA"/>
    <property type="evidence" value="ECO:0007669"/>
    <property type="project" value="TreeGrafter"/>
</dbReference>
<dbReference type="Gene3D" id="3.30.390.110">
    <property type="match status" value="1"/>
</dbReference>
<feature type="region of interest" description="Disordered" evidence="5">
    <location>
        <begin position="228"/>
        <end position="264"/>
    </location>
</feature>
<reference evidence="7 8" key="1">
    <citation type="journal article" date="2019" name="PLoS Biol.">
        <title>Sex chromosomes control vertical transmission of feminizing Wolbachia symbionts in an isopod.</title>
        <authorList>
            <person name="Becking T."/>
            <person name="Chebbi M.A."/>
            <person name="Giraud I."/>
            <person name="Moumen B."/>
            <person name="Laverre T."/>
            <person name="Caubet Y."/>
            <person name="Peccoud J."/>
            <person name="Gilbert C."/>
            <person name="Cordaux R."/>
        </authorList>
    </citation>
    <scope>NUCLEOTIDE SEQUENCE [LARGE SCALE GENOMIC DNA]</scope>
    <source>
        <strain evidence="7">ANa2</strain>
        <tissue evidence="7">Whole body excluding digestive tract and cuticle</tissue>
    </source>
</reference>
<dbReference type="Pfam" id="PF04874">
    <property type="entry name" value="Mak16"/>
    <property type="match status" value="1"/>
</dbReference>
<dbReference type="AlphaFoldDB" id="A0A5N5TGK0"/>
<dbReference type="OrthoDB" id="10251342at2759"/>
<dbReference type="Proteomes" id="UP000326759">
    <property type="component" value="Unassembled WGS sequence"/>
</dbReference>
<evidence type="ECO:0000259" key="6">
    <source>
        <dbReference type="Pfam" id="PF01778"/>
    </source>
</evidence>
<dbReference type="EMBL" id="SEYY01001295">
    <property type="protein sequence ID" value="KAB7505367.1"/>
    <property type="molecule type" value="Genomic_DNA"/>
</dbReference>
<evidence type="ECO:0000256" key="5">
    <source>
        <dbReference type="SAM" id="MobiDB-lite"/>
    </source>
</evidence>
<feature type="compositionally biased region" description="Acidic residues" evidence="5">
    <location>
        <begin position="229"/>
        <end position="264"/>
    </location>
</feature>
<sequence>MQNDDIVWSIINRSFCSFKVSTSTQNFCRETNNVTGLCSRTSCPLANSQYATVREEKGICYLYIKTAERHYFPVKQWEKIKLSKNFKTALRQIDENLILYKKYFRQKCRQRLLKLTQIIVRMRKQALDPEKKLIPIRRKIDLRIKRREQKALVAAKTDLAIEKKLLERLKEGVYGGIYNFCPTAFEEVTKEAEEEKEVESYKVVGGEREEEGEKSKIKKKVMKIMDKEIEQEEDEDEDEEVEEREFVADFEESENEEDIEDIEF</sequence>
<keyword evidence="8" id="KW-1185">Reference proteome</keyword>
<dbReference type="FunFam" id="3.30.390.110:FF:000001">
    <property type="entry name" value="Protein MAK16 homolog"/>
    <property type="match status" value="1"/>
</dbReference>
<keyword evidence="3 4" id="KW-0539">Nucleus</keyword>
<dbReference type="PANTHER" id="PTHR23405">
    <property type="entry name" value="MAINTENANCE OF KILLER 16 MAK16 PROTEIN-RELATED"/>
    <property type="match status" value="1"/>
</dbReference>
<organism evidence="7 8">
    <name type="scientific">Armadillidium nasatum</name>
    <dbReference type="NCBI Taxonomy" id="96803"/>
    <lineage>
        <taxon>Eukaryota</taxon>
        <taxon>Metazoa</taxon>
        <taxon>Ecdysozoa</taxon>
        <taxon>Arthropoda</taxon>
        <taxon>Crustacea</taxon>
        <taxon>Multicrustacea</taxon>
        <taxon>Malacostraca</taxon>
        <taxon>Eumalacostraca</taxon>
        <taxon>Peracarida</taxon>
        <taxon>Isopoda</taxon>
        <taxon>Oniscidea</taxon>
        <taxon>Crinocheta</taxon>
        <taxon>Armadillidiidae</taxon>
        <taxon>Armadillidium</taxon>
    </lineage>
</organism>
<evidence type="ECO:0000256" key="4">
    <source>
        <dbReference type="PIRNR" id="PIRNR003352"/>
    </source>
</evidence>
<evidence type="ECO:0000256" key="1">
    <source>
        <dbReference type="ARBA" id="ARBA00004123"/>
    </source>
</evidence>
<name>A0A5N5TGK0_9CRUS</name>
<comment type="subcellular location">
    <subcellularLocation>
        <location evidence="1">Nucleus</location>
    </subcellularLocation>
</comment>
<comment type="similarity">
    <text evidence="2 4">Belongs to the MAK16 family.</text>
</comment>
<evidence type="ECO:0000313" key="8">
    <source>
        <dbReference type="Proteomes" id="UP000326759"/>
    </source>
</evidence>